<proteinExistence type="inferred from homology"/>
<name>W6JXI3_9MICO</name>
<dbReference type="STRING" id="1193182.BN11_2610009"/>
<dbReference type="EMBL" id="CAJA01000181">
    <property type="protein sequence ID" value="CCH73355.1"/>
    <property type="molecule type" value="Genomic_DNA"/>
</dbReference>
<organism evidence="3 4">
    <name type="scientific">Nostocoides australiense Ben110</name>
    <dbReference type="NCBI Taxonomy" id="1193182"/>
    <lineage>
        <taxon>Bacteria</taxon>
        <taxon>Bacillati</taxon>
        <taxon>Actinomycetota</taxon>
        <taxon>Actinomycetes</taxon>
        <taxon>Micrococcales</taxon>
        <taxon>Intrasporangiaceae</taxon>
        <taxon>Nostocoides</taxon>
    </lineage>
</organism>
<gene>
    <name evidence="3" type="ORF">BN11_2610009</name>
</gene>
<dbReference type="AlphaFoldDB" id="W6JXI3"/>
<dbReference type="Proteomes" id="UP000035763">
    <property type="component" value="Unassembled WGS sequence"/>
</dbReference>
<comment type="similarity">
    <text evidence="1">Belongs to the UPF0749 family.</text>
</comment>
<comment type="caution">
    <text evidence="3">The sequence shown here is derived from an EMBL/GenBank/DDBJ whole genome shotgun (WGS) entry which is preliminary data.</text>
</comment>
<dbReference type="InterPro" id="IPR010273">
    <property type="entry name" value="DUF881"/>
</dbReference>
<evidence type="ECO:0000256" key="1">
    <source>
        <dbReference type="ARBA" id="ARBA00009108"/>
    </source>
</evidence>
<dbReference type="Pfam" id="PF05949">
    <property type="entry name" value="DUF881"/>
    <property type="match status" value="1"/>
</dbReference>
<sequence length="208" mass="21680">MRQTRTQGLENLRQEELVGILDTVTQESVRLGNELRDLERIRDRLASGADSEAAAVQVAQERADTLAILAGTKAATGPGITMTITDPDGQISSTILLDALEELRDAGAEVIQIGPVRVVASTYFTDVDGGISVSGTNVAPPYIFRAIGDAPTMAAAMEIPGGVGESVRGKGGEVTIAARDEVSITATYEPKTPQFARPAPTPSSSASS</sequence>
<evidence type="ECO:0000313" key="4">
    <source>
        <dbReference type="Proteomes" id="UP000035763"/>
    </source>
</evidence>
<feature type="region of interest" description="Disordered" evidence="2">
    <location>
        <begin position="187"/>
        <end position="208"/>
    </location>
</feature>
<dbReference type="PANTHER" id="PTHR37313">
    <property type="entry name" value="UPF0749 PROTEIN RV1825"/>
    <property type="match status" value="1"/>
</dbReference>
<feature type="compositionally biased region" description="Low complexity" evidence="2">
    <location>
        <begin position="196"/>
        <end position="208"/>
    </location>
</feature>
<dbReference type="Gene3D" id="3.30.70.1880">
    <property type="entry name" value="Protein of unknown function DUF881"/>
    <property type="match status" value="1"/>
</dbReference>
<dbReference type="RefSeq" id="WP_053084126.1">
    <property type="nucleotide sequence ID" value="NZ_HG764815.1"/>
</dbReference>
<reference evidence="3 4" key="1">
    <citation type="journal article" date="2013" name="ISME J.">
        <title>A metabolic model for members of the genus Tetrasphaera involved in enhanced biological phosphorus removal.</title>
        <authorList>
            <person name="Kristiansen R."/>
            <person name="Nguyen H.T.T."/>
            <person name="Saunders A.M."/>
            <person name="Nielsen J.L."/>
            <person name="Wimmer R."/>
            <person name="Le V.Q."/>
            <person name="McIlroy S.J."/>
            <person name="Petrovski S."/>
            <person name="Seviour R.J."/>
            <person name="Calteau A."/>
            <person name="Nielsen K.L."/>
            <person name="Nielsen P.H."/>
        </authorList>
    </citation>
    <scope>NUCLEOTIDE SEQUENCE [LARGE SCALE GENOMIC DNA]</scope>
    <source>
        <strain evidence="3 4">Ben110</strain>
    </source>
</reference>
<dbReference type="PANTHER" id="PTHR37313:SF2">
    <property type="entry name" value="UPF0749 PROTEIN YLXX"/>
    <property type="match status" value="1"/>
</dbReference>
<dbReference type="GO" id="GO:0005886">
    <property type="term" value="C:plasma membrane"/>
    <property type="evidence" value="ECO:0007669"/>
    <property type="project" value="TreeGrafter"/>
</dbReference>
<evidence type="ECO:0000313" key="3">
    <source>
        <dbReference type="EMBL" id="CCH73355.1"/>
    </source>
</evidence>
<protein>
    <recommendedName>
        <fullName evidence="5">Division initiation protein</fullName>
    </recommendedName>
</protein>
<accession>W6JXI3</accession>
<keyword evidence="4" id="KW-1185">Reference proteome</keyword>
<evidence type="ECO:0000256" key="2">
    <source>
        <dbReference type="SAM" id="MobiDB-lite"/>
    </source>
</evidence>
<evidence type="ECO:0008006" key="5">
    <source>
        <dbReference type="Google" id="ProtNLM"/>
    </source>
</evidence>